<dbReference type="GO" id="GO:0003677">
    <property type="term" value="F:DNA binding"/>
    <property type="evidence" value="ECO:0007669"/>
    <property type="project" value="UniProtKB-KW"/>
</dbReference>
<keyword evidence="2" id="KW-0238">DNA-binding</keyword>
<comment type="caution">
    <text evidence="2">The sequence shown here is derived from an EMBL/GenBank/DDBJ whole genome shotgun (WGS) entry which is preliminary data.</text>
</comment>
<gene>
    <name evidence="2" type="ORF">EGH25_11150</name>
</gene>
<evidence type="ECO:0000313" key="3">
    <source>
        <dbReference type="Proteomes" id="UP001149411"/>
    </source>
</evidence>
<dbReference type="Pfam" id="PF25213">
    <property type="entry name" value="HVO_A0261_N"/>
    <property type="match status" value="1"/>
</dbReference>
<keyword evidence="3" id="KW-1185">Reference proteome</keyword>
<accession>A0A9Q4GHH9</accession>
<dbReference type="RefSeq" id="WP_266088590.1">
    <property type="nucleotide sequence ID" value="NZ_RKLV01000014.1"/>
</dbReference>
<dbReference type="EMBL" id="RKLV01000014">
    <property type="protein sequence ID" value="MCX2819907.1"/>
    <property type="molecule type" value="Genomic_DNA"/>
</dbReference>
<feature type="domain" description="HVO-A0261-like N-terminal" evidence="1">
    <location>
        <begin position="6"/>
        <end position="85"/>
    </location>
</feature>
<dbReference type="InterPro" id="IPR036388">
    <property type="entry name" value="WH-like_DNA-bd_sf"/>
</dbReference>
<protein>
    <submittedName>
        <fullName evidence="2">Winged helix DNA-binding protein</fullName>
    </submittedName>
</protein>
<sequence>MGKIEEDASFVVRSRHRVRVLNVLSERNAIPAGIKNETGQEYSRITEALSSLEERGLVRLLVDEDTKRGRLYGVTDRGEDVYEYLRENGMM</sequence>
<reference evidence="2" key="1">
    <citation type="submission" date="2022-09" db="EMBL/GenBank/DDBJ databases">
        <title>Haloadaptaus new haloarchaeum isolated from saline soil.</title>
        <authorList>
            <person name="Duran-Viseras A."/>
            <person name="Sanchez-Porro C."/>
            <person name="Ventosa A."/>
        </authorList>
    </citation>
    <scope>NUCLEOTIDE SEQUENCE</scope>
    <source>
        <strain evidence="2">F3-133</strain>
    </source>
</reference>
<name>A0A9Q4GHH9_9EURY</name>
<dbReference type="InterPro" id="IPR036390">
    <property type="entry name" value="WH_DNA-bd_sf"/>
</dbReference>
<dbReference type="SUPFAM" id="SSF46785">
    <property type="entry name" value="Winged helix' DNA-binding domain"/>
    <property type="match status" value="1"/>
</dbReference>
<dbReference type="InterPro" id="IPR057527">
    <property type="entry name" value="HVO_A0261-like_N"/>
</dbReference>
<evidence type="ECO:0000259" key="1">
    <source>
        <dbReference type="Pfam" id="PF25213"/>
    </source>
</evidence>
<evidence type="ECO:0000313" key="2">
    <source>
        <dbReference type="EMBL" id="MCX2819907.1"/>
    </source>
</evidence>
<dbReference type="Proteomes" id="UP001149411">
    <property type="component" value="Unassembled WGS sequence"/>
</dbReference>
<organism evidence="2 3">
    <name type="scientific">Halorutilus salinus</name>
    <dbReference type="NCBI Taxonomy" id="2487751"/>
    <lineage>
        <taxon>Archaea</taxon>
        <taxon>Methanobacteriati</taxon>
        <taxon>Methanobacteriota</taxon>
        <taxon>Stenosarchaea group</taxon>
        <taxon>Halobacteria</taxon>
        <taxon>Halorutilales</taxon>
        <taxon>Halorutilaceae</taxon>
        <taxon>Halorutilus</taxon>
    </lineage>
</organism>
<dbReference type="AlphaFoldDB" id="A0A9Q4GHH9"/>
<proteinExistence type="predicted"/>
<dbReference type="Gene3D" id="1.10.10.10">
    <property type="entry name" value="Winged helix-like DNA-binding domain superfamily/Winged helix DNA-binding domain"/>
    <property type="match status" value="1"/>
</dbReference>